<proteinExistence type="predicted"/>
<keyword evidence="5" id="KW-1185">Reference proteome</keyword>
<evidence type="ECO:0000313" key="5">
    <source>
        <dbReference type="Proteomes" id="UP000836402"/>
    </source>
</evidence>
<evidence type="ECO:0000313" key="2">
    <source>
        <dbReference type="EMBL" id="CAD6952789.1"/>
    </source>
</evidence>
<organism evidence="3 4">
    <name type="scientific">Tilletia caries</name>
    <name type="common">wheat bunt fungus</name>
    <dbReference type="NCBI Taxonomy" id="13290"/>
    <lineage>
        <taxon>Eukaryota</taxon>
        <taxon>Fungi</taxon>
        <taxon>Dikarya</taxon>
        <taxon>Basidiomycota</taxon>
        <taxon>Ustilaginomycotina</taxon>
        <taxon>Exobasidiomycetes</taxon>
        <taxon>Tilletiales</taxon>
        <taxon>Tilletiaceae</taxon>
        <taxon>Tilletia</taxon>
    </lineage>
</organism>
<reference evidence="3" key="2">
    <citation type="journal article" date="2019" name="IMA Fungus">
        <title>Genome sequencing and comparison of five Tilletia species to identify candidate genes for the detection of regulated species infecting wheat.</title>
        <authorList>
            <person name="Nguyen H.D.T."/>
            <person name="Sultana T."/>
            <person name="Kesanakurti P."/>
            <person name="Hambleton S."/>
        </authorList>
    </citation>
    <scope>NUCLEOTIDE SEQUENCE</scope>
    <source>
        <strain evidence="3">DAOMC 238032</strain>
    </source>
</reference>
<gene>
    <name evidence="3" type="ORF">A4X03_0g5553</name>
    <name evidence="2" type="ORF">JKIAZH3_G8527</name>
</gene>
<dbReference type="Proteomes" id="UP000836402">
    <property type="component" value="Unassembled WGS sequence"/>
</dbReference>
<name>A0A177VBE0_9BASI</name>
<feature type="region of interest" description="Disordered" evidence="1">
    <location>
        <begin position="102"/>
        <end position="136"/>
    </location>
</feature>
<dbReference type="EMBL" id="LWDD02000903">
    <property type="protein sequence ID" value="KAE8255525.1"/>
    <property type="molecule type" value="Genomic_DNA"/>
</dbReference>
<evidence type="ECO:0000313" key="4">
    <source>
        <dbReference type="Proteomes" id="UP000077671"/>
    </source>
</evidence>
<protein>
    <submittedName>
        <fullName evidence="3">Uncharacterized protein</fullName>
    </submittedName>
</protein>
<dbReference type="AlphaFoldDB" id="A0A177VBE0"/>
<dbReference type="EMBL" id="CAJHJG010005813">
    <property type="protein sequence ID" value="CAD6952789.1"/>
    <property type="molecule type" value="Genomic_DNA"/>
</dbReference>
<reference evidence="2" key="3">
    <citation type="submission" date="2020-10" db="EMBL/GenBank/DDBJ databases">
        <authorList>
            <person name="Sedaghatjoo S."/>
        </authorList>
    </citation>
    <scope>NUCLEOTIDE SEQUENCE</scope>
    <source>
        <strain evidence="2">AZH3</strain>
    </source>
</reference>
<evidence type="ECO:0000313" key="3">
    <source>
        <dbReference type="EMBL" id="KAE8255525.1"/>
    </source>
</evidence>
<evidence type="ECO:0000256" key="1">
    <source>
        <dbReference type="SAM" id="MobiDB-lite"/>
    </source>
</evidence>
<sequence>MTANGPTAWYSASVDERFTDIIGGVISGTYTPVQAGQMLDQSLETAPHQDLMQTTLNDWLSVMSGDVSFDSWLAAAPLSQSGRTAVAGIRTASQQTVPHLLDSGSHEAMDSDSDSDNDTPNGVLTTDDPLPAPSTADLPAITPFTFAIVPYLPYPVLSGGQRMSTADLFNRLRS</sequence>
<reference evidence="3" key="1">
    <citation type="submission" date="2016-04" db="EMBL/GenBank/DDBJ databases">
        <authorList>
            <person name="Nguyen H.D."/>
            <person name="Kesanakurti P."/>
            <person name="Cullis J."/>
            <person name="Levesque C.A."/>
            <person name="Hambleton S."/>
        </authorList>
    </citation>
    <scope>NUCLEOTIDE SEQUENCE</scope>
    <source>
        <strain evidence="3">DAOMC 238032</strain>
    </source>
</reference>
<dbReference type="Proteomes" id="UP000077671">
    <property type="component" value="Unassembled WGS sequence"/>
</dbReference>
<accession>A0A177VBE0</accession>
<comment type="caution">
    <text evidence="3">The sequence shown here is derived from an EMBL/GenBank/DDBJ whole genome shotgun (WGS) entry which is preliminary data.</text>
</comment>